<dbReference type="InterPro" id="IPR053151">
    <property type="entry name" value="RNase_H-like"/>
</dbReference>
<dbReference type="GO" id="GO:0003676">
    <property type="term" value="F:nucleic acid binding"/>
    <property type="evidence" value="ECO:0007669"/>
    <property type="project" value="InterPro"/>
</dbReference>
<dbReference type="AlphaFoldDB" id="A0A835LK07"/>
<dbReference type="PANTHER" id="PTHR47723">
    <property type="entry name" value="OS05G0353850 PROTEIN"/>
    <property type="match status" value="1"/>
</dbReference>
<gene>
    <name evidence="2" type="ORF">IFM89_038464</name>
</gene>
<name>A0A835LK07_9MAGN</name>
<dbReference type="CDD" id="cd06222">
    <property type="entry name" value="RNase_H_like"/>
    <property type="match status" value="1"/>
</dbReference>
<dbReference type="InterPro" id="IPR036397">
    <property type="entry name" value="RNaseH_sf"/>
</dbReference>
<dbReference type="Pfam" id="PF13456">
    <property type="entry name" value="RVT_3"/>
    <property type="match status" value="1"/>
</dbReference>
<dbReference type="Gene3D" id="3.30.420.10">
    <property type="entry name" value="Ribonuclease H-like superfamily/Ribonuclease H"/>
    <property type="match status" value="1"/>
</dbReference>
<reference evidence="2 3" key="1">
    <citation type="submission" date="2020-10" db="EMBL/GenBank/DDBJ databases">
        <title>The Coptis chinensis genome and diversification of protoberbering-type alkaloids.</title>
        <authorList>
            <person name="Wang B."/>
            <person name="Shu S."/>
            <person name="Song C."/>
            <person name="Liu Y."/>
        </authorList>
    </citation>
    <scope>NUCLEOTIDE SEQUENCE [LARGE SCALE GENOMIC DNA]</scope>
    <source>
        <strain evidence="2">HL-2020</strain>
        <tissue evidence="2">Leaf</tissue>
    </source>
</reference>
<comment type="caution">
    <text evidence="2">The sequence shown here is derived from an EMBL/GenBank/DDBJ whole genome shotgun (WGS) entry which is preliminary data.</text>
</comment>
<dbReference type="PANTHER" id="PTHR47723:SF19">
    <property type="entry name" value="POLYNUCLEOTIDYL TRANSFERASE, RIBONUCLEASE H-LIKE SUPERFAMILY PROTEIN"/>
    <property type="match status" value="1"/>
</dbReference>
<keyword evidence="3" id="KW-1185">Reference proteome</keyword>
<evidence type="ECO:0000313" key="2">
    <source>
        <dbReference type="EMBL" id="KAF9595312.1"/>
    </source>
</evidence>
<accession>A0A835LK07</accession>
<dbReference type="EMBL" id="JADFTS010000008">
    <property type="protein sequence ID" value="KAF9595312.1"/>
    <property type="molecule type" value="Genomic_DNA"/>
</dbReference>
<dbReference type="GO" id="GO:0004523">
    <property type="term" value="F:RNA-DNA hybrid ribonuclease activity"/>
    <property type="evidence" value="ECO:0007669"/>
    <property type="project" value="InterPro"/>
</dbReference>
<protein>
    <recommendedName>
        <fullName evidence="1">RNase H type-1 domain-containing protein</fullName>
    </recommendedName>
</protein>
<dbReference type="Proteomes" id="UP000631114">
    <property type="component" value="Unassembled WGS sequence"/>
</dbReference>
<evidence type="ECO:0000259" key="1">
    <source>
        <dbReference type="Pfam" id="PF13456"/>
    </source>
</evidence>
<proteinExistence type="predicted"/>
<dbReference type="InterPro" id="IPR044730">
    <property type="entry name" value="RNase_H-like_dom_plant"/>
</dbReference>
<feature type="domain" description="RNase H type-1" evidence="1">
    <location>
        <begin position="52"/>
        <end position="168"/>
    </location>
</feature>
<dbReference type="InterPro" id="IPR002156">
    <property type="entry name" value="RNaseH_domain"/>
</dbReference>
<dbReference type="InterPro" id="IPR012337">
    <property type="entry name" value="RNaseH-like_sf"/>
</dbReference>
<dbReference type="OrthoDB" id="1752183at2759"/>
<sequence length="177" mass="19950">MTTYLQSQLSTVKEVGQIRVLLERIGIQVNCVARAPRECVWTKPKEGMVKLNTDGALSDTRGGGGGAIRDHKGDVLLAFMTAGGMKSIMFQELKAIYMGLQGCLFIYQMRVLVAYDSLMAIKVFQRQEKPPWYCAEIAAAILEMVRRFNQVVFTHVFREANRTADHLVFLATDRRCN</sequence>
<dbReference type="SUPFAM" id="SSF53098">
    <property type="entry name" value="Ribonuclease H-like"/>
    <property type="match status" value="1"/>
</dbReference>
<evidence type="ECO:0000313" key="3">
    <source>
        <dbReference type="Proteomes" id="UP000631114"/>
    </source>
</evidence>
<organism evidence="2 3">
    <name type="scientific">Coptis chinensis</name>
    <dbReference type="NCBI Taxonomy" id="261450"/>
    <lineage>
        <taxon>Eukaryota</taxon>
        <taxon>Viridiplantae</taxon>
        <taxon>Streptophyta</taxon>
        <taxon>Embryophyta</taxon>
        <taxon>Tracheophyta</taxon>
        <taxon>Spermatophyta</taxon>
        <taxon>Magnoliopsida</taxon>
        <taxon>Ranunculales</taxon>
        <taxon>Ranunculaceae</taxon>
        <taxon>Coptidoideae</taxon>
        <taxon>Coptis</taxon>
    </lineage>
</organism>